<name>A0A8H2VLX5_9HELO</name>
<feature type="region of interest" description="Disordered" evidence="1">
    <location>
        <begin position="502"/>
        <end position="521"/>
    </location>
</feature>
<keyword evidence="2" id="KW-0472">Membrane</keyword>
<feature type="compositionally biased region" description="Polar residues" evidence="1">
    <location>
        <begin position="468"/>
        <end position="477"/>
    </location>
</feature>
<dbReference type="PANTHER" id="PTHR37577:SF1">
    <property type="entry name" value="INTEGRAL MEMBRANE PROTEIN"/>
    <property type="match status" value="1"/>
</dbReference>
<keyword evidence="2" id="KW-1133">Transmembrane helix</keyword>
<reference evidence="3" key="1">
    <citation type="submission" date="2020-10" db="EMBL/GenBank/DDBJ databases">
        <authorList>
            <person name="Kusch S."/>
        </authorList>
    </citation>
    <scope>NUCLEOTIDE SEQUENCE</scope>
    <source>
        <strain evidence="3">SwB9</strain>
    </source>
</reference>
<keyword evidence="2" id="KW-0812">Transmembrane</keyword>
<keyword evidence="4" id="KW-1185">Reference proteome</keyword>
<gene>
    <name evidence="3" type="ORF">SCLTRI_LOCUS927</name>
</gene>
<dbReference type="AlphaFoldDB" id="A0A8H2VLX5"/>
<evidence type="ECO:0000256" key="1">
    <source>
        <dbReference type="SAM" id="MobiDB-lite"/>
    </source>
</evidence>
<accession>A0A8H2VLX5</accession>
<dbReference type="PANTHER" id="PTHR37577">
    <property type="entry name" value="INTEGRAL MEMBRANE PROTEIN"/>
    <property type="match status" value="1"/>
</dbReference>
<dbReference type="OrthoDB" id="3533586at2759"/>
<protein>
    <submittedName>
        <fullName evidence="3">A84cfdd7-417d-4aa4-948b-bef6a173df52</fullName>
    </submittedName>
</protein>
<evidence type="ECO:0000313" key="3">
    <source>
        <dbReference type="EMBL" id="CAD6440463.1"/>
    </source>
</evidence>
<dbReference type="EMBL" id="CAJHIA010000002">
    <property type="protein sequence ID" value="CAD6440463.1"/>
    <property type="molecule type" value="Genomic_DNA"/>
</dbReference>
<feature type="transmembrane region" description="Helical" evidence="2">
    <location>
        <begin position="372"/>
        <end position="391"/>
    </location>
</feature>
<feature type="transmembrane region" description="Helical" evidence="2">
    <location>
        <begin position="313"/>
        <end position="344"/>
    </location>
</feature>
<dbReference type="InterPro" id="IPR053018">
    <property type="entry name" value="Elsinochrome_Biosynth-Asso"/>
</dbReference>
<proteinExistence type="predicted"/>
<organism evidence="3 4">
    <name type="scientific">Sclerotinia trifoliorum</name>
    <dbReference type="NCBI Taxonomy" id="28548"/>
    <lineage>
        <taxon>Eukaryota</taxon>
        <taxon>Fungi</taxon>
        <taxon>Dikarya</taxon>
        <taxon>Ascomycota</taxon>
        <taxon>Pezizomycotina</taxon>
        <taxon>Leotiomycetes</taxon>
        <taxon>Helotiales</taxon>
        <taxon>Sclerotiniaceae</taxon>
        <taxon>Sclerotinia</taxon>
    </lineage>
</organism>
<evidence type="ECO:0000313" key="4">
    <source>
        <dbReference type="Proteomes" id="UP000624404"/>
    </source>
</evidence>
<sequence length="521" mass="58859">MPVQCLSMASMDLKTIEIYIKAKIMSATGCSNFPNDCGPLSVDIEIEGVGVYISFIATALWTLSAAVLRVPCQLALHSHQYAEQAELEYHDFDHKSDKGTAARLYHLGKERVRFYRRGILPLPSKKPNVPRWKLLNAALTPLILSLADQQLVISSAVMIAGLYNFDTISAYYYNIIVYLAWFSSFTHSVALLSMSDYFLQNRILGGVRFCGYIGNLLLFIAAQSRARSFGNTSGLFRSFNSEKINGEAAACLAKCATAVPYTGYEHSLRIAIITLLFFQALLKCIPQRIRNDFSLWLYGRCLKIFRITNRERLCLWLAFVFQGFIASFWVLPILVIIITLIFGINHALIMRDKSRYPGLEITEDFITQQNSWTFGQFVACILLILPLISALEGSLNEREKLRNENQAASLPSHNSQWRHRINMLLKFTHLGKPPSTNNQGLRSRITSWADNNSVDHPFCSEKERSSPHPMSSVQDSRLPQPRERQMSQPFPLRLFTSESGEPILLPCSKNTSPGLEIVKKS</sequence>
<feature type="transmembrane region" description="Helical" evidence="2">
    <location>
        <begin position="171"/>
        <end position="191"/>
    </location>
</feature>
<evidence type="ECO:0000256" key="2">
    <source>
        <dbReference type="SAM" id="Phobius"/>
    </source>
</evidence>
<dbReference type="Proteomes" id="UP000624404">
    <property type="component" value="Unassembled WGS sequence"/>
</dbReference>
<feature type="transmembrane region" description="Helical" evidence="2">
    <location>
        <begin position="49"/>
        <end position="68"/>
    </location>
</feature>
<comment type="caution">
    <text evidence="3">The sequence shown here is derived from an EMBL/GenBank/DDBJ whole genome shotgun (WGS) entry which is preliminary data.</text>
</comment>
<feature type="transmembrane region" description="Helical" evidence="2">
    <location>
        <begin position="203"/>
        <end position="222"/>
    </location>
</feature>
<feature type="region of interest" description="Disordered" evidence="1">
    <location>
        <begin position="456"/>
        <end position="488"/>
    </location>
</feature>